<accession>A0A6J7FXK2</accession>
<proteinExistence type="predicted"/>
<dbReference type="EMBL" id="CAFBLP010000186">
    <property type="protein sequence ID" value="CAB4900347.1"/>
    <property type="molecule type" value="Genomic_DNA"/>
</dbReference>
<sequence length="162" mass="16591">MVTVMLPMVVRGARGMRPNVAFSPNSPVNPAGIRMEPPPSPPVARVISPPDTAAAVPPLEPPGVCSVFHGLRVAPCSTVRVRLTPPNSLLVVCPASTAPPMRLMRSTITEVWVETTSAKTTHASVAGQPVTASSSLTPIGTPPKGNDTSALLAASSACSRGV</sequence>
<reference evidence="2" key="1">
    <citation type="submission" date="2020-05" db="EMBL/GenBank/DDBJ databases">
        <authorList>
            <person name="Chiriac C."/>
            <person name="Salcher M."/>
            <person name="Ghai R."/>
            <person name="Kavagutti S V."/>
        </authorList>
    </citation>
    <scope>NUCLEOTIDE SEQUENCE</scope>
</reference>
<organism evidence="2">
    <name type="scientific">freshwater metagenome</name>
    <dbReference type="NCBI Taxonomy" id="449393"/>
    <lineage>
        <taxon>unclassified sequences</taxon>
        <taxon>metagenomes</taxon>
        <taxon>ecological metagenomes</taxon>
    </lineage>
</organism>
<feature type="region of interest" description="Disordered" evidence="1">
    <location>
        <begin position="123"/>
        <end position="148"/>
    </location>
</feature>
<name>A0A6J7FXK2_9ZZZZ</name>
<evidence type="ECO:0000256" key="1">
    <source>
        <dbReference type="SAM" id="MobiDB-lite"/>
    </source>
</evidence>
<dbReference type="AlphaFoldDB" id="A0A6J7FXK2"/>
<evidence type="ECO:0000313" key="2">
    <source>
        <dbReference type="EMBL" id="CAB4900347.1"/>
    </source>
</evidence>
<protein>
    <submittedName>
        <fullName evidence="2">Unannotated protein</fullName>
    </submittedName>
</protein>
<gene>
    <name evidence="2" type="ORF">UFOPK3376_03375</name>
</gene>